<evidence type="ECO:0000256" key="2">
    <source>
        <dbReference type="ARBA" id="ARBA00022692"/>
    </source>
</evidence>
<feature type="transmembrane region" description="Helical" evidence="7">
    <location>
        <begin position="211"/>
        <end position="233"/>
    </location>
</feature>
<dbReference type="PROSITE" id="PS50893">
    <property type="entry name" value="ABC_TRANSPORTER_2"/>
    <property type="match status" value="1"/>
</dbReference>
<feature type="transmembrane region" description="Helical" evidence="7">
    <location>
        <begin position="405"/>
        <end position="422"/>
    </location>
</feature>
<dbReference type="Gene3D" id="1.20.1560.10">
    <property type="entry name" value="ABC transporter type 1, transmembrane domain"/>
    <property type="match status" value="1"/>
</dbReference>
<dbReference type="GO" id="GO:0005524">
    <property type="term" value="F:ATP binding"/>
    <property type="evidence" value="ECO:0007669"/>
    <property type="project" value="UniProtKB-KW"/>
</dbReference>
<reference evidence="11" key="1">
    <citation type="journal article" date="2019" name="Int. J. Syst. Evol. Microbiol.">
        <title>The Global Catalogue of Microorganisms (GCM) 10K type strain sequencing project: providing services to taxonomists for standard genome sequencing and annotation.</title>
        <authorList>
            <consortium name="The Broad Institute Genomics Platform"/>
            <consortium name="The Broad Institute Genome Sequencing Center for Infectious Disease"/>
            <person name="Wu L."/>
            <person name="Ma J."/>
        </authorList>
    </citation>
    <scope>NUCLEOTIDE SEQUENCE [LARGE SCALE GENOMIC DNA]</scope>
    <source>
        <strain evidence="11">CCUG 43117</strain>
    </source>
</reference>
<accession>A0ABW0P7F0</accession>
<keyword evidence="11" id="KW-1185">Reference proteome</keyword>
<evidence type="ECO:0000256" key="1">
    <source>
        <dbReference type="ARBA" id="ARBA00004651"/>
    </source>
</evidence>
<comment type="subcellular location">
    <subcellularLocation>
        <location evidence="1">Cell membrane</location>
        <topology evidence="1">Multi-pass membrane protein</topology>
    </subcellularLocation>
</comment>
<dbReference type="EMBL" id="JBHSLU010000082">
    <property type="protein sequence ID" value="MFC5508345.1"/>
    <property type="molecule type" value="Genomic_DNA"/>
</dbReference>
<feature type="transmembrane region" description="Helical" evidence="7">
    <location>
        <begin position="434"/>
        <end position="453"/>
    </location>
</feature>
<dbReference type="InterPro" id="IPR011527">
    <property type="entry name" value="ABC1_TM_dom"/>
</dbReference>
<dbReference type="Proteomes" id="UP001596060">
    <property type="component" value="Unassembled WGS sequence"/>
</dbReference>
<evidence type="ECO:0000313" key="10">
    <source>
        <dbReference type="EMBL" id="MFC5508345.1"/>
    </source>
</evidence>
<dbReference type="SUPFAM" id="SSF90123">
    <property type="entry name" value="ABC transporter transmembrane region"/>
    <property type="match status" value="1"/>
</dbReference>
<sequence>MSVATAPSNRDLTLVEDVVGRVETILDPASGGSFAASESPLSAVIRAVAKHYDKKPEAGQQRGIGESTEDAIDRMARSAQLISREIPVEPGWQRRYALPFIAERRSDGTPFALIPSGSTWLYVDGSRPRKPLRLDAETAASLGSEGWALSPALPDKALTLKELLLFGLGTKLPDLAAFAALTFLAGLVLSLLPLANIAIMDIVIPGGDFVMLQHVAVMLVALIVATLITRFAAALSQLRIDGRTGLMLRTAAADRMIRVSRGMGAGKAPAPAAAALITRSVETWHKGVWKLGLSVVGGLLVALPSLAVIIHTAPLAGTLCLVVMILAVALSAWIAKRQVDLLFSGACSPTSWISLSYETLSQIETVRATGSESRFFKLFAESFLALKERFLVTDRMGSNIHALEAALEALILTLGIAAAILLQKNLPAQDGVAFTTALMTVTGAAVGLVHAFLQASMLGLQRRMIQPILDAVPAPHSGGARPERITGEIEICDIVVRRSPGARALLQNVSLKIKPGEHIGIVGASGSGKSTLLRSLLGLEKLESGSVKVDGVDLALLDAAAIRRQIGVVGQAGRLFPGTLFENISAGLKLSEDEVWTAVRLAALEDDIRALPLGLSTPIGDAEPILSIGQIQRVLLARALAHRPALVVLDEATSALDPKAEAHVAASVDALKATVITVAHRLDTVRRCDRIYVLKDGRIAETGTFDQLAASDGILAEFLSADARSLRQEIDPVGDSIRRIEREFAARDA</sequence>
<dbReference type="PANTHER" id="PTHR24221">
    <property type="entry name" value="ATP-BINDING CASSETTE SUB-FAMILY B"/>
    <property type="match status" value="1"/>
</dbReference>
<gene>
    <name evidence="10" type="ORF">ACFPN9_24170</name>
</gene>
<dbReference type="InterPro" id="IPR003593">
    <property type="entry name" value="AAA+_ATPase"/>
</dbReference>
<feature type="transmembrane region" description="Helical" evidence="7">
    <location>
        <begin position="316"/>
        <end position="335"/>
    </location>
</feature>
<dbReference type="PANTHER" id="PTHR24221:SF654">
    <property type="entry name" value="ATP-BINDING CASSETTE SUB-FAMILY B MEMBER 6"/>
    <property type="match status" value="1"/>
</dbReference>
<evidence type="ECO:0000256" key="6">
    <source>
        <dbReference type="ARBA" id="ARBA00023136"/>
    </source>
</evidence>
<keyword evidence="2 7" id="KW-0812">Transmembrane</keyword>
<evidence type="ECO:0000256" key="5">
    <source>
        <dbReference type="ARBA" id="ARBA00022989"/>
    </source>
</evidence>
<feature type="transmembrane region" description="Helical" evidence="7">
    <location>
        <begin position="288"/>
        <end position="310"/>
    </location>
</feature>
<dbReference type="Gene3D" id="3.40.50.300">
    <property type="entry name" value="P-loop containing nucleotide triphosphate hydrolases"/>
    <property type="match status" value="1"/>
</dbReference>
<evidence type="ECO:0000256" key="7">
    <source>
        <dbReference type="SAM" id="Phobius"/>
    </source>
</evidence>
<dbReference type="Pfam" id="PF00005">
    <property type="entry name" value="ABC_tran"/>
    <property type="match status" value="1"/>
</dbReference>
<dbReference type="InterPro" id="IPR039421">
    <property type="entry name" value="Type_1_exporter"/>
</dbReference>
<evidence type="ECO:0000256" key="3">
    <source>
        <dbReference type="ARBA" id="ARBA00022741"/>
    </source>
</evidence>
<evidence type="ECO:0000259" key="9">
    <source>
        <dbReference type="PROSITE" id="PS50929"/>
    </source>
</evidence>
<feature type="transmembrane region" description="Helical" evidence="7">
    <location>
        <begin position="175"/>
        <end position="199"/>
    </location>
</feature>
<evidence type="ECO:0000259" key="8">
    <source>
        <dbReference type="PROSITE" id="PS50893"/>
    </source>
</evidence>
<keyword evidence="3" id="KW-0547">Nucleotide-binding</keyword>
<dbReference type="InterPro" id="IPR027417">
    <property type="entry name" value="P-loop_NTPase"/>
</dbReference>
<feature type="domain" description="ABC transmembrane type-1" evidence="9">
    <location>
        <begin position="176"/>
        <end position="457"/>
    </location>
</feature>
<dbReference type="RefSeq" id="WP_068074731.1">
    <property type="nucleotide sequence ID" value="NZ_JBHSLU010000082.1"/>
</dbReference>
<dbReference type="PROSITE" id="PS50929">
    <property type="entry name" value="ABC_TM1F"/>
    <property type="match status" value="1"/>
</dbReference>
<dbReference type="SMART" id="SM00382">
    <property type="entry name" value="AAA"/>
    <property type="match status" value="1"/>
</dbReference>
<keyword evidence="5 7" id="KW-1133">Transmembrane helix</keyword>
<evidence type="ECO:0000256" key="4">
    <source>
        <dbReference type="ARBA" id="ARBA00022840"/>
    </source>
</evidence>
<dbReference type="InterPro" id="IPR003439">
    <property type="entry name" value="ABC_transporter-like_ATP-bd"/>
</dbReference>
<name>A0ABW0P7F0_9HYPH</name>
<proteinExistence type="predicted"/>
<feature type="domain" description="ABC transporter" evidence="8">
    <location>
        <begin position="489"/>
        <end position="721"/>
    </location>
</feature>
<dbReference type="SUPFAM" id="SSF52540">
    <property type="entry name" value="P-loop containing nucleoside triphosphate hydrolases"/>
    <property type="match status" value="1"/>
</dbReference>
<organism evidence="10 11">
    <name type="scientific">Bosea massiliensis</name>
    <dbReference type="NCBI Taxonomy" id="151419"/>
    <lineage>
        <taxon>Bacteria</taxon>
        <taxon>Pseudomonadati</taxon>
        <taxon>Pseudomonadota</taxon>
        <taxon>Alphaproteobacteria</taxon>
        <taxon>Hyphomicrobiales</taxon>
        <taxon>Boseaceae</taxon>
        <taxon>Bosea</taxon>
    </lineage>
</organism>
<protein>
    <submittedName>
        <fullName evidence="10">ATP-binding cassette domain-containing protein</fullName>
    </submittedName>
</protein>
<keyword evidence="4 10" id="KW-0067">ATP-binding</keyword>
<keyword evidence="6 7" id="KW-0472">Membrane</keyword>
<comment type="caution">
    <text evidence="10">The sequence shown here is derived from an EMBL/GenBank/DDBJ whole genome shotgun (WGS) entry which is preliminary data.</text>
</comment>
<dbReference type="InterPro" id="IPR036640">
    <property type="entry name" value="ABC1_TM_sf"/>
</dbReference>
<evidence type="ECO:0000313" key="11">
    <source>
        <dbReference type="Proteomes" id="UP001596060"/>
    </source>
</evidence>